<evidence type="ECO:0000313" key="2">
    <source>
        <dbReference type="Proteomes" id="UP000188320"/>
    </source>
</evidence>
<name>A0A1R1PKD6_ZANCU</name>
<proteinExistence type="predicted"/>
<evidence type="ECO:0000313" key="1">
    <source>
        <dbReference type="EMBL" id="OMH81383.1"/>
    </source>
</evidence>
<gene>
    <name evidence="1" type="ORF">AX774_g5166</name>
</gene>
<keyword evidence="2" id="KW-1185">Reference proteome</keyword>
<sequence>MSFNDTFLCCTPPPLIPLPKYTLLPLSIGDVLVPFPKSIPNLIKSLNPTVYNPSLPWSSSPTIRLTRQLFAPKSTRTICTVVSARVF</sequence>
<dbReference type="EMBL" id="LSSK01000914">
    <property type="protein sequence ID" value="OMH81383.1"/>
    <property type="molecule type" value="Genomic_DNA"/>
</dbReference>
<accession>A0A1R1PKD6</accession>
<comment type="caution">
    <text evidence="1">The sequence shown here is derived from an EMBL/GenBank/DDBJ whole genome shotgun (WGS) entry which is preliminary data.</text>
</comment>
<organism evidence="1 2">
    <name type="scientific">Zancudomyces culisetae</name>
    <name type="common">Gut fungus</name>
    <name type="synonym">Smittium culisetae</name>
    <dbReference type="NCBI Taxonomy" id="1213189"/>
    <lineage>
        <taxon>Eukaryota</taxon>
        <taxon>Fungi</taxon>
        <taxon>Fungi incertae sedis</taxon>
        <taxon>Zoopagomycota</taxon>
        <taxon>Kickxellomycotina</taxon>
        <taxon>Harpellomycetes</taxon>
        <taxon>Harpellales</taxon>
        <taxon>Legeriomycetaceae</taxon>
        <taxon>Zancudomyces</taxon>
    </lineage>
</organism>
<protein>
    <submittedName>
        <fullName evidence="1">Uncharacterized protein</fullName>
    </submittedName>
</protein>
<dbReference type="AlphaFoldDB" id="A0A1R1PKD6"/>
<dbReference type="Proteomes" id="UP000188320">
    <property type="component" value="Unassembled WGS sequence"/>
</dbReference>
<reference evidence="2" key="1">
    <citation type="submission" date="2017-01" db="EMBL/GenBank/DDBJ databases">
        <authorList>
            <person name="Wang Y."/>
            <person name="White M."/>
            <person name="Kvist S."/>
            <person name="Moncalvo J.-M."/>
        </authorList>
    </citation>
    <scope>NUCLEOTIDE SEQUENCE [LARGE SCALE GENOMIC DNA]</scope>
    <source>
        <strain evidence="2">COL-18-3</strain>
    </source>
</reference>